<dbReference type="InterPro" id="IPR026866">
    <property type="entry name" value="CR006_AAA"/>
</dbReference>
<proteinExistence type="predicted"/>
<gene>
    <name evidence="3" type="ORF">THS5294_02819</name>
</gene>
<dbReference type="PANTHER" id="PTHR32182:SF0">
    <property type="entry name" value="DNA REPLICATION AND REPAIR PROTEIN RECF"/>
    <property type="match status" value="1"/>
</dbReference>
<dbReference type="GO" id="GO:0000731">
    <property type="term" value="P:DNA synthesis involved in DNA repair"/>
    <property type="evidence" value="ECO:0007669"/>
    <property type="project" value="TreeGrafter"/>
</dbReference>
<keyword evidence="1" id="KW-0175">Coiled coil</keyword>
<name>A0A0P1FK24_9RHOB</name>
<dbReference type="Gene3D" id="3.40.50.300">
    <property type="entry name" value="P-loop containing nucleotide triphosphate hydrolases"/>
    <property type="match status" value="1"/>
</dbReference>
<dbReference type="EMBL" id="CYRX01000032">
    <property type="protein sequence ID" value="CUH61508.1"/>
    <property type="molecule type" value="Genomic_DNA"/>
</dbReference>
<accession>A0A0P1FK24</accession>
<sequence length="766" mass="84780">MLRNITVIENVGRFAKALSTQNVRFEKCTLFYGENGWGKSTIADILRSLSRRDPEIIIGRKTLAGGPDQKISLQLDSGRANFERGSWSGTQNRVAVFDSLFVNENVYSGDTVSADHLRRQYGLVVGEKGVRLVRQIVALDEENTENNKTIRALEAELTAGIRGIGPATMSLPDFEALEQDPDIDTAIAKKQAEVSRAAKSKELKAAAGASAFPLPSEPATFEAVLNKTVEGIAADAVEAVRSHVAAHECEEPTEPGLETWVEQGLPFKAEDNCPFCGQELRDRSLLEAYSRFFSESYRQLAEDVQKLRRTCQRYSNGDFRNAAEQGSKSNEKQFEYWREAAGVDAPATIDLDAMILGIERAAAEMDSALQTKAANLTVALGMEQLGAAIDAWTSARAAIETANAALGEYNRKVDAVKDTVDAGQLDCLTNELKSLQARKHRFEAEVITKVTDLLMKRQRKGDIAKEKAKLRDELTAHGKTITESLGKTINSYLKRLNAGFRIDYKEPDYRGKEPTASYQILINEVPVPPRVSGDTTGAPSFRNTLSAGDKSVLALALFLAQCNADPDLSETIIVFDDPFTSLDNFRRQFTAIEIRRICDRSKQTIVLSHDKGFLRLLWDKIDQKLIRSFALQTGAPGVTTIAPYDIPGSTQPRYVTERMKIEEFIEGEPHELSYIRSRLRTVCEDFYRKADSGLFGEAATLDQIIRALNTANEDHPFKGALEGLRDINAYSRVENHAEINGDPYGDTNPDELRGFCSLVLGLTRGM</sequence>
<dbReference type="AlphaFoldDB" id="A0A0P1FK24"/>
<dbReference type="RefSeq" id="WP_048599804.1">
    <property type="nucleotide sequence ID" value="NZ_CYRX01000032.1"/>
</dbReference>
<evidence type="ECO:0000256" key="1">
    <source>
        <dbReference type="SAM" id="Coils"/>
    </source>
</evidence>
<dbReference type="GO" id="GO:0006302">
    <property type="term" value="P:double-strand break repair"/>
    <property type="evidence" value="ECO:0007669"/>
    <property type="project" value="TreeGrafter"/>
</dbReference>
<evidence type="ECO:0000313" key="3">
    <source>
        <dbReference type="EMBL" id="CUH61508.1"/>
    </source>
</evidence>
<feature type="domain" description="Protein CR006 P-loop" evidence="2">
    <location>
        <begin position="21"/>
        <end position="623"/>
    </location>
</feature>
<evidence type="ECO:0000313" key="4">
    <source>
        <dbReference type="Proteomes" id="UP000051298"/>
    </source>
</evidence>
<feature type="coiled-coil region" evidence="1">
    <location>
        <begin position="399"/>
        <end position="445"/>
    </location>
</feature>
<dbReference type="Proteomes" id="UP000051298">
    <property type="component" value="Unassembled WGS sequence"/>
</dbReference>
<dbReference type="CDD" id="cd00267">
    <property type="entry name" value="ABC_ATPase"/>
    <property type="match status" value="1"/>
</dbReference>
<reference evidence="3 4" key="1">
    <citation type="submission" date="2015-09" db="EMBL/GenBank/DDBJ databases">
        <authorList>
            <consortium name="Swine Surveillance"/>
        </authorList>
    </citation>
    <scope>NUCLEOTIDE SEQUENCE [LARGE SCALE GENOMIC DNA]</scope>
    <source>
        <strain evidence="3 4">CECT 5294</strain>
    </source>
</reference>
<dbReference type="PANTHER" id="PTHR32182">
    <property type="entry name" value="DNA REPLICATION AND REPAIR PROTEIN RECF"/>
    <property type="match status" value="1"/>
</dbReference>
<dbReference type="Pfam" id="PF13166">
    <property type="entry name" value="AAA_13"/>
    <property type="match status" value="1"/>
</dbReference>
<evidence type="ECO:0000259" key="2">
    <source>
        <dbReference type="Pfam" id="PF13166"/>
    </source>
</evidence>
<protein>
    <submittedName>
        <fullName evidence="3">ATPase involved in DNA repair</fullName>
    </submittedName>
</protein>
<dbReference type="InterPro" id="IPR027417">
    <property type="entry name" value="P-loop_NTPase"/>
</dbReference>
<organism evidence="3 4">
    <name type="scientific">Thalassobacter stenotrophicus</name>
    <dbReference type="NCBI Taxonomy" id="266809"/>
    <lineage>
        <taxon>Bacteria</taxon>
        <taxon>Pseudomonadati</taxon>
        <taxon>Pseudomonadota</taxon>
        <taxon>Alphaproteobacteria</taxon>
        <taxon>Rhodobacterales</taxon>
        <taxon>Roseobacteraceae</taxon>
        <taxon>Thalassobacter</taxon>
    </lineage>
</organism>
<dbReference type="SUPFAM" id="SSF52540">
    <property type="entry name" value="P-loop containing nucleoside triphosphate hydrolases"/>
    <property type="match status" value="1"/>
</dbReference>